<dbReference type="PANTHER" id="PTHR35111:SF1">
    <property type="entry name" value="OS04G0115900 PROTEIN"/>
    <property type="match status" value="1"/>
</dbReference>
<evidence type="ECO:0000313" key="3">
    <source>
        <dbReference type="Proteomes" id="UP001396334"/>
    </source>
</evidence>
<protein>
    <recommendedName>
        <fullName evidence="4">Josephin-like protein</fullName>
    </recommendedName>
</protein>
<evidence type="ECO:0008006" key="4">
    <source>
        <dbReference type="Google" id="ProtNLM"/>
    </source>
</evidence>
<evidence type="ECO:0000256" key="1">
    <source>
        <dbReference type="SAM" id="MobiDB-lite"/>
    </source>
</evidence>
<evidence type="ECO:0000313" key="2">
    <source>
        <dbReference type="EMBL" id="KAK9039757.1"/>
    </source>
</evidence>
<sequence length="130" mass="14877">MEKKTRGIPKVMKSSAFCMPGFKGNNKNKRLSPTTLLERFREAVFRLIMISAISKTSHHHHHHHHHHHQHSSTSNGPRKYYPDDAHHSEAVADCIEFIKKKSSREENRDSRGSSSNMDVTSEIVMPVPVT</sequence>
<organism evidence="2 3">
    <name type="scientific">Hibiscus sabdariffa</name>
    <name type="common">roselle</name>
    <dbReference type="NCBI Taxonomy" id="183260"/>
    <lineage>
        <taxon>Eukaryota</taxon>
        <taxon>Viridiplantae</taxon>
        <taxon>Streptophyta</taxon>
        <taxon>Embryophyta</taxon>
        <taxon>Tracheophyta</taxon>
        <taxon>Spermatophyta</taxon>
        <taxon>Magnoliopsida</taxon>
        <taxon>eudicotyledons</taxon>
        <taxon>Gunneridae</taxon>
        <taxon>Pentapetalae</taxon>
        <taxon>rosids</taxon>
        <taxon>malvids</taxon>
        <taxon>Malvales</taxon>
        <taxon>Malvaceae</taxon>
        <taxon>Malvoideae</taxon>
        <taxon>Hibiscus</taxon>
    </lineage>
</organism>
<dbReference type="EMBL" id="JBBPBN010000004">
    <property type="protein sequence ID" value="KAK9039757.1"/>
    <property type="molecule type" value="Genomic_DNA"/>
</dbReference>
<reference evidence="2 3" key="1">
    <citation type="journal article" date="2024" name="G3 (Bethesda)">
        <title>Genome assembly of Hibiscus sabdariffa L. provides insights into metabolisms of medicinal natural products.</title>
        <authorList>
            <person name="Kim T."/>
        </authorList>
    </citation>
    <scope>NUCLEOTIDE SEQUENCE [LARGE SCALE GENOMIC DNA]</scope>
    <source>
        <strain evidence="2">TK-2024</strain>
        <tissue evidence="2">Old leaves</tissue>
    </source>
</reference>
<keyword evidence="3" id="KW-1185">Reference proteome</keyword>
<comment type="caution">
    <text evidence="2">The sequence shown here is derived from an EMBL/GenBank/DDBJ whole genome shotgun (WGS) entry which is preliminary data.</text>
</comment>
<gene>
    <name evidence="2" type="ORF">V6N11_014949</name>
</gene>
<name>A0ABR2TRA3_9ROSI</name>
<feature type="region of interest" description="Disordered" evidence="1">
    <location>
        <begin position="56"/>
        <end position="85"/>
    </location>
</feature>
<dbReference type="PANTHER" id="PTHR35111">
    <property type="entry name" value="F10A5.9-RELATED"/>
    <property type="match status" value="1"/>
</dbReference>
<feature type="region of interest" description="Disordered" evidence="1">
    <location>
        <begin position="100"/>
        <end position="130"/>
    </location>
</feature>
<feature type="compositionally biased region" description="Basic residues" evidence="1">
    <location>
        <begin position="56"/>
        <end position="70"/>
    </location>
</feature>
<accession>A0ABR2TRA3</accession>
<proteinExistence type="predicted"/>
<dbReference type="Proteomes" id="UP001396334">
    <property type="component" value="Unassembled WGS sequence"/>
</dbReference>
<feature type="compositionally biased region" description="Basic and acidic residues" evidence="1">
    <location>
        <begin position="100"/>
        <end position="111"/>
    </location>
</feature>